<dbReference type="NCBIfam" id="TIGR01853">
    <property type="entry name" value="lipid_A_lpxD"/>
    <property type="match status" value="1"/>
</dbReference>
<dbReference type="PANTHER" id="PTHR43378">
    <property type="entry name" value="UDP-3-O-ACYLGLUCOSAMINE N-ACYLTRANSFERASE"/>
    <property type="match status" value="1"/>
</dbReference>
<dbReference type="NCBIfam" id="NF002060">
    <property type="entry name" value="PRK00892.1"/>
    <property type="match status" value="1"/>
</dbReference>
<gene>
    <name evidence="8" type="primary">lpxD</name>
    <name evidence="8" type="ORF">E5162_04040</name>
</gene>
<evidence type="ECO:0000256" key="4">
    <source>
        <dbReference type="ARBA" id="ARBA00022737"/>
    </source>
</evidence>
<evidence type="ECO:0000256" key="3">
    <source>
        <dbReference type="ARBA" id="ARBA00022679"/>
    </source>
</evidence>
<protein>
    <submittedName>
        <fullName evidence="8">UDP-3-O-(3-hydroxymyristoyl)glucosamine N-acyltransferase</fullName>
        <ecNumber evidence="8">2.3.1.191</ecNumber>
    </submittedName>
</protein>
<dbReference type="CDD" id="cd03352">
    <property type="entry name" value="LbH_LpxD"/>
    <property type="match status" value="1"/>
</dbReference>
<evidence type="ECO:0000256" key="6">
    <source>
        <dbReference type="ARBA" id="ARBA00023315"/>
    </source>
</evidence>
<keyword evidence="6 8" id="KW-0012">Acyltransferase</keyword>
<dbReference type="InterPro" id="IPR011004">
    <property type="entry name" value="Trimer_LpxA-like_sf"/>
</dbReference>
<dbReference type="PANTHER" id="PTHR43378:SF2">
    <property type="entry name" value="UDP-3-O-ACYLGLUCOSAMINE N-ACYLTRANSFERASE 1, MITOCHONDRIAL-RELATED"/>
    <property type="match status" value="1"/>
</dbReference>
<dbReference type="EMBL" id="SRXV01000001">
    <property type="protein sequence ID" value="TGY94453.1"/>
    <property type="molecule type" value="Genomic_DNA"/>
</dbReference>
<dbReference type="AlphaFoldDB" id="A0A4S2HEX6"/>
<dbReference type="OrthoDB" id="9784739at2"/>
<evidence type="ECO:0000259" key="7">
    <source>
        <dbReference type="Pfam" id="PF04613"/>
    </source>
</evidence>
<keyword evidence="3 8" id="KW-0808">Transferase</keyword>
<dbReference type="SUPFAM" id="SSF51161">
    <property type="entry name" value="Trimeric LpxA-like enzymes"/>
    <property type="match status" value="1"/>
</dbReference>
<dbReference type="GO" id="GO:0009245">
    <property type="term" value="P:lipid A biosynthetic process"/>
    <property type="evidence" value="ECO:0007669"/>
    <property type="project" value="UniProtKB-KW"/>
</dbReference>
<dbReference type="GO" id="GO:0016410">
    <property type="term" value="F:N-acyltransferase activity"/>
    <property type="evidence" value="ECO:0007669"/>
    <property type="project" value="InterPro"/>
</dbReference>
<dbReference type="Pfam" id="PF04613">
    <property type="entry name" value="LpxD"/>
    <property type="match status" value="1"/>
</dbReference>
<dbReference type="GO" id="GO:0016020">
    <property type="term" value="C:membrane"/>
    <property type="evidence" value="ECO:0007669"/>
    <property type="project" value="GOC"/>
</dbReference>
<dbReference type="InterPro" id="IPR007691">
    <property type="entry name" value="LpxD"/>
</dbReference>
<evidence type="ECO:0000256" key="1">
    <source>
        <dbReference type="ARBA" id="ARBA00022516"/>
    </source>
</evidence>
<dbReference type="GO" id="GO:0103118">
    <property type="term" value="F:UDP-3-O-[(3R)-3-hydroxyacyl]-glucosamine N-acyltransferase activity"/>
    <property type="evidence" value="ECO:0007669"/>
    <property type="project" value="UniProtKB-EC"/>
</dbReference>
<keyword evidence="2" id="KW-0441">Lipid A biosynthesis</keyword>
<sequence>MAVDTRFYELLGPLSADDIASLAGGELVGEGGREVHQIAAPAKAGRGDLFFLTDPKAADAVQASDAVILVSDPLVAERLASAGNSAVVTSSPRAALARAARHLIRPREHLGESLISADAEIDGSARLSPGCIIGPGARIGADARIGAGAVIGPGVEVGASTRIGARAAIGFSLIGERCEISAGAILGETGFGLAYENGEMLTLPHVGRVILDDEITLGANVTIDRGMFDDTHLKKGVRVDNLSHIAHNVVVGEYTVMAAFAGVSGSVRIGRGVQFGGRVGVADHLEVGDQARLAADCAIMRDVPAGETWAGSPAQPIRNFMRETAWIRRESERARKRRSKTS</sequence>
<evidence type="ECO:0000313" key="9">
    <source>
        <dbReference type="Proteomes" id="UP000305451"/>
    </source>
</evidence>
<proteinExistence type="predicted"/>
<feature type="domain" description="UDP-3-O-[3-hydroxymyristoyl] glucosamine N-acyltransferase non-repeat region" evidence="7">
    <location>
        <begin position="34"/>
        <end position="101"/>
    </location>
</feature>
<dbReference type="EC" id="2.3.1.191" evidence="8"/>
<name>A0A4S2HEX6_9PROT</name>
<evidence type="ECO:0000256" key="2">
    <source>
        <dbReference type="ARBA" id="ARBA00022556"/>
    </source>
</evidence>
<organism evidence="8 9">
    <name type="scientific">Marinicauda pacifica</name>
    <dbReference type="NCBI Taxonomy" id="1133559"/>
    <lineage>
        <taxon>Bacteria</taxon>
        <taxon>Pseudomonadati</taxon>
        <taxon>Pseudomonadota</taxon>
        <taxon>Alphaproteobacteria</taxon>
        <taxon>Maricaulales</taxon>
        <taxon>Maricaulaceae</taxon>
        <taxon>Marinicauda</taxon>
    </lineage>
</organism>
<keyword evidence="4" id="KW-0677">Repeat</keyword>
<evidence type="ECO:0000313" key="8">
    <source>
        <dbReference type="EMBL" id="TGY94453.1"/>
    </source>
</evidence>
<reference evidence="8 9" key="1">
    <citation type="journal article" date="2013" name="Int. J. Syst. Evol. Microbiol.">
        <title>Marinicauda pacifica gen. nov., sp. nov., a prosthecate alphaproteobacterium of the family Hyphomonadaceae isolated from deep seawater.</title>
        <authorList>
            <person name="Zhang X.Y."/>
            <person name="Li G.W."/>
            <person name="Wang C.S."/>
            <person name="Zhang Y.J."/>
            <person name="Xu X.W."/>
            <person name="Li H."/>
            <person name="Liu A."/>
            <person name="Liu C."/>
            <person name="Xie B.B."/>
            <person name="Qin Q.L."/>
            <person name="Xu Z."/>
            <person name="Chen X.L."/>
            <person name="Zhou B.C."/>
            <person name="Zhang Y.Z."/>
        </authorList>
    </citation>
    <scope>NUCLEOTIDE SEQUENCE [LARGE SCALE GENOMIC DNA]</scope>
    <source>
        <strain evidence="8 9">P-1 km-3</strain>
    </source>
</reference>
<dbReference type="Proteomes" id="UP000305451">
    <property type="component" value="Unassembled WGS sequence"/>
</dbReference>
<dbReference type="InterPro" id="IPR001451">
    <property type="entry name" value="Hexapep"/>
</dbReference>
<accession>A0A4S2HEX6</accession>
<dbReference type="Gene3D" id="3.40.1390.10">
    <property type="entry name" value="MurE/MurF, N-terminal domain"/>
    <property type="match status" value="1"/>
</dbReference>
<dbReference type="RefSeq" id="WP_135943650.1">
    <property type="nucleotide sequence ID" value="NZ_BMEI01000001.1"/>
</dbReference>
<keyword evidence="1" id="KW-0444">Lipid biosynthesis</keyword>
<keyword evidence="9" id="KW-1185">Reference proteome</keyword>
<evidence type="ECO:0000256" key="5">
    <source>
        <dbReference type="ARBA" id="ARBA00023098"/>
    </source>
</evidence>
<dbReference type="InterPro" id="IPR020573">
    <property type="entry name" value="UDP_GlcNAc_AcTrfase_non-rep"/>
</dbReference>
<comment type="caution">
    <text evidence="8">The sequence shown here is derived from an EMBL/GenBank/DDBJ whole genome shotgun (WGS) entry which is preliminary data.</text>
</comment>
<dbReference type="Pfam" id="PF00132">
    <property type="entry name" value="Hexapep"/>
    <property type="match status" value="1"/>
</dbReference>
<dbReference type="Gene3D" id="2.160.10.10">
    <property type="entry name" value="Hexapeptide repeat proteins"/>
    <property type="match status" value="1"/>
</dbReference>
<keyword evidence="5" id="KW-0443">Lipid metabolism</keyword>